<dbReference type="PATRIC" id="fig|1698449.3.peg.1375"/>
<dbReference type="FunFam" id="1.10.10.60:FF:000132">
    <property type="entry name" value="AraC family transcriptional regulator"/>
    <property type="match status" value="1"/>
</dbReference>
<keyword evidence="4" id="KW-0010">Activator</keyword>
<feature type="domain" description="HTH araC/xylS-type" evidence="6">
    <location>
        <begin position="166"/>
        <end position="263"/>
    </location>
</feature>
<evidence type="ECO:0000259" key="6">
    <source>
        <dbReference type="PROSITE" id="PS01124"/>
    </source>
</evidence>
<dbReference type="InterPro" id="IPR014710">
    <property type="entry name" value="RmlC-like_jellyroll"/>
</dbReference>
<evidence type="ECO:0000256" key="3">
    <source>
        <dbReference type="ARBA" id="ARBA00023125"/>
    </source>
</evidence>
<protein>
    <submittedName>
        <fullName evidence="7">AraC family transcriptional regulator</fullName>
    </submittedName>
</protein>
<dbReference type="AlphaFoldDB" id="A0A0K1XET6"/>
<keyword evidence="8" id="KW-1185">Reference proteome</keyword>
<dbReference type="STRING" id="1697053.AKN87_09145"/>
<dbReference type="InterPro" id="IPR020449">
    <property type="entry name" value="Tscrpt_reg_AraC-type_HTH"/>
</dbReference>
<evidence type="ECO:0000256" key="4">
    <source>
        <dbReference type="ARBA" id="ARBA00023159"/>
    </source>
</evidence>
<evidence type="ECO:0000256" key="2">
    <source>
        <dbReference type="ARBA" id="ARBA00023015"/>
    </source>
</evidence>
<dbReference type="PROSITE" id="PS00041">
    <property type="entry name" value="HTH_ARAC_FAMILY_1"/>
    <property type="match status" value="1"/>
</dbReference>
<dbReference type="InterPro" id="IPR018060">
    <property type="entry name" value="HTH_AraC"/>
</dbReference>
<dbReference type="GO" id="GO:0043565">
    <property type="term" value="F:sequence-specific DNA binding"/>
    <property type="evidence" value="ECO:0007669"/>
    <property type="project" value="InterPro"/>
</dbReference>
<evidence type="ECO:0000256" key="5">
    <source>
        <dbReference type="ARBA" id="ARBA00023163"/>
    </source>
</evidence>
<dbReference type="GO" id="GO:0003700">
    <property type="term" value="F:DNA-binding transcription factor activity"/>
    <property type="evidence" value="ECO:0007669"/>
    <property type="project" value="InterPro"/>
</dbReference>
<accession>A0A0K1XET6</accession>
<dbReference type="Pfam" id="PF12833">
    <property type="entry name" value="HTH_18"/>
    <property type="match status" value="1"/>
</dbReference>
<dbReference type="GO" id="GO:0009893">
    <property type="term" value="P:positive regulation of metabolic process"/>
    <property type="evidence" value="ECO:0007669"/>
    <property type="project" value="UniProtKB-ARBA"/>
</dbReference>
<dbReference type="SUPFAM" id="SSF51182">
    <property type="entry name" value="RmlC-like cupins"/>
    <property type="match status" value="1"/>
</dbReference>
<dbReference type="SUPFAM" id="SSF46689">
    <property type="entry name" value="Homeodomain-like"/>
    <property type="match status" value="1"/>
</dbReference>
<keyword evidence="5" id="KW-0804">Transcription</keyword>
<dbReference type="InterPro" id="IPR018062">
    <property type="entry name" value="HTH_AraC-typ_CS"/>
</dbReference>
<dbReference type="InterPro" id="IPR011051">
    <property type="entry name" value="RmlC_Cupin_sf"/>
</dbReference>
<proteinExistence type="predicted"/>
<evidence type="ECO:0000256" key="1">
    <source>
        <dbReference type="ARBA" id="ARBA00022491"/>
    </source>
</evidence>
<dbReference type="PANTHER" id="PTHR11019">
    <property type="entry name" value="HTH-TYPE TRANSCRIPTIONAL REGULATOR NIMR"/>
    <property type="match status" value="1"/>
</dbReference>
<sequence length="265" mass="29998">MLNGHKMSPALLDLNQLTQLPRPIYGQAESLPNYVLDFWHSHPWVQFSYALQGVLEVKTARGRYVAPPQRGIWIPQGIEHRVTSQPQTVVRSLYIDSAAAPWGSTDCRVLEVNLLLRELIRAFSQLPIEYDEDSAAGRLASVLLDQLAAAPKHDLMLPLPEDSRLKRITEQLSQHPENPTTLEQWAEQLTVSSKTLSRLFIKETGLTFREWRQRLRLLSALSLLEQQQAVTEVAFSCGYESVSAFIAAFKQLFSATPKAFFDIQT</sequence>
<keyword evidence="3" id="KW-0238">DNA-binding</keyword>
<dbReference type="Pfam" id="PF02311">
    <property type="entry name" value="AraC_binding"/>
    <property type="match status" value="1"/>
</dbReference>
<organism evidence="7 8">
    <name type="scientific">Thiopseudomonas alkaliphila</name>
    <dbReference type="NCBI Taxonomy" id="1697053"/>
    <lineage>
        <taxon>Bacteria</taxon>
        <taxon>Pseudomonadati</taxon>
        <taxon>Pseudomonadota</taxon>
        <taxon>Gammaproteobacteria</taxon>
        <taxon>Pseudomonadales</taxon>
        <taxon>Pseudomonadaceae</taxon>
        <taxon>Thiopseudomonas</taxon>
    </lineage>
</organism>
<reference evidence="7 8" key="1">
    <citation type="journal article" date="2015" name="Genome Announc.">
        <title>Genome Sequences of Oblitimonas alkaliphila gen. nov. sp. nov. (Proposed), a Novel Bacterium of the Pseudomonadaceae Family.</title>
        <authorList>
            <person name="Lauer A.C."/>
            <person name="Nicholson A.C."/>
            <person name="Humrighouse B.W."/>
            <person name="Emery B."/>
            <person name="Drobish A."/>
            <person name="Juieng P."/>
            <person name="Loparev V."/>
            <person name="McQuiston J.R."/>
        </authorList>
    </citation>
    <scope>NUCLEOTIDE SEQUENCE [LARGE SCALE GENOMIC DNA]</scope>
    <source>
        <strain evidence="7 8">E5571</strain>
    </source>
</reference>
<dbReference type="InterPro" id="IPR009057">
    <property type="entry name" value="Homeodomain-like_sf"/>
</dbReference>
<dbReference type="PANTHER" id="PTHR11019:SF159">
    <property type="entry name" value="TRANSCRIPTIONAL REGULATOR-RELATED"/>
    <property type="match status" value="1"/>
</dbReference>
<dbReference type="Gene3D" id="1.10.10.60">
    <property type="entry name" value="Homeodomain-like"/>
    <property type="match status" value="1"/>
</dbReference>
<dbReference type="SMART" id="SM00342">
    <property type="entry name" value="HTH_ARAC"/>
    <property type="match status" value="1"/>
</dbReference>
<dbReference type="EMBL" id="CP012365">
    <property type="protein sequence ID" value="AKX59678.1"/>
    <property type="molecule type" value="Genomic_DNA"/>
</dbReference>
<dbReference type="InterPro" id="IPR003313">
    <property type="entry name" value="AraC-bd"/>
</dbReference>
<evidence type="ECO:0000313" key="7">
    <source>
        <dbReference type="EMBL" id="AKX59678.1"/>
    </source>
</evidence>
<dbReference type="Gene3D" id="2.60.120.10">
    <property type="entry name" value="Jelly Rolls"/>
    <property type="match status" value="1"/>
</dbReference>
<dbReference type="CDD" id="cd06124">
    <property type="entry name" value="cupin_NimR-like_N"/>
    <property type="match status" value="1"/>
</dbReference>
<name>A0A0K1XET6_9GAMM</name>
<gene>
    <name evidence="7" type="ORF">AKN88_06855</name>
</gene>
<dbReference type="PROSITE" id="PS01124">
    <property type="entry name" value="HTH_ARAC_FAMILY_2"/>
    <property type="match status" value="1"/>
</dbReference>
<dbReference type="PRINTS" id="PR00032">
    <property type="entry name" value="HTHARAC"/>
</dbReference>
<dbReference type="Proteomes" id="UP000063953">
    <property type="component" value="Chromosome"/>
</dbReference>
<keyword evidence="2" id="KW-0805">Transcription regulation</keyword>
<keyword evidence="1" id="KW-0678">Repressor</keyword>
<evidence type="ECO:0000313" key="8">
    <source>
        <dbReference type="Proteomes" id="UP000063953"/>
    </source>
</evidence>